<organism evidence="7 8">
    <name type="scientific">Gluconobacter japonicus</name>
    <dbReference type="NCBI Taxonomy" id="376620"/>
    <lineage>
        <taxon>Bacteria</taxon>
        <taxon>Pseudomonadati</taxon>
        <taxon>Pseudomonadota</taxon>
        <taxon>Alphaproteobacteria</taxon>
        <taxon>Acetobacterales</taxon>
        <taxon>Acetobacteraceae</taxon>
        <taxon>Gluconobacter</taxon>
    </lineage>
</organism>
<dbReference type="InterPro" id="IPR003785">
    <property type="entry name" value="Creatininase/forma_Hydrolase"/>
</dbReference>
<dbReference type="GO" id="GO:0046872">
    <property type="term" value="F:metal ion binding"/>
    <property type="evidence" value="ECO:0007669"/>
    <property type="project" value="UniProtKB-KW"/>
</dbReference>
<dbReference type="Gene3D" id="3.40.50.10310">
    <property type="entry name" value="Creatininase"/>
    <property type="match status" value="1"/>
</dbReference>
<keyword evidence="6" id="KW-0732">Signal</keyword>
<evidence type="ECO:0000256" key="3">
    <source>
        <dbReference type="ARBA" id="ARBA00022801"/>
    </source>
</evidence>
<name>A0A9Q2IPY3_GLUJA</name>
<protein>
    <submittedName>
        <fullName evidence="7">Creatininase family protein</fullName>
    </submittedName>
</protein>
<dbReference type="EMBL" id="JABCQN010000002">
    <property type="protein sequence ID" value="MBF0870135.1"/>
    <property type="molecule type" value="Genomic_DNA"/>
</dbReference>
<reference evidence="7" key="1">
    <citation type="submission" date="2020-04" db="EMBL/GenBank/DDBJ databases">
        <authorList>
            <person name="Sombolestani A."/>
        </authorList>
    </citation>
    <scope>NUCLEOTIDE SEQUENCE</scope>
    <source>
        <strain evidence="7">R71697</strain>
    </source>
</reference>
<dbReference type="AlphaFoldDB" id="A0A9Q2IPY3"/>
<evidence type="ECO:0000256" key="5">
    <source>
        <dbReference type="ARBA" id="ARBA00024029"/>
    </source>
</evidence>
<sequence length="281" mass="29956">MPVIARLFRPVCTMLGLGVIAVSSAFAQDAGHCSGTARQVEFACQTWTEIDRAVHAGVDTIIIPVGGTEQSGPYMAVGKHNVRAQVLADEIARQAEHTLVAPVVAYVPEGSTDPRTSHMRFAGTISVPAAVFEGLLRGAAESFRVQGFRKIILLGDHGGYQASMAHVAQDLNKRWKGQAAVQDLRDYYEVIPHQYADALKAQGHAAEVGLHAELSDTSLMLAVDPSLVRQDALRTAPKPGAADGVYGGDPRQATAALGRIGTEMQIRTAVTALQSFNRSHP</sequence>
<proteinExistence type="inferred from homology"/>
<feature type="chain" id="PRO_5040332026" evidence="6">
    <location>
        <begin position="28"/>
        <end position="281"/>
    </location>
</feature>
<dbReference type="GO" id="GO:0009231">
    <property type="term" value="P:riboflavin biosynthetic process"/>
    <property type="evidence" value="ECO:0007669"/>
    <property type="project" value="TreeGrafter"/>
</dbReference>
<evidence type="ECO:0000313" key="8">
    <source>
        <dbReference type="Proteomes" id="UP000661006"/>
    </source>
</evidence>
<dbReference type="GeneID" id="81473960"/>
<evidence type="ECO:0000256" key="6">
    <source>
        <dbReference type="SAM" id="SignalP"/>
    </source>
</evidence>
<evidence type="ECO:0000256" key="1">
    <source>
        <dbReference type="ARBA" id="ARBA00001947"/>
    </source>
</evidence>
<comment type="similarity">
    <text evidence="5">Belongs to the creatininase superfamily.</text>
</comment>
<accession>A0A9Q2IPY3</accession>
<feature type="signal peptide" evidence="6">
    <location>
        <begin position="1"/>
        <end position="27"/>
    </location>
</feature>
<reference evidence="7" key="2">
    <citation type="submission" date="2020-11" db="EMBL/GenBank/DDBJ databases">
        <title>Description of novel Gluconobacter species.</title>
        <authorList>
            <person name="Cleenwerck I."/>
            <person name="Cnockaert M."/>
            <person name="Borremans W."/>
            <person name="Wieme A.D."/>
            <person name="De Vuyst L."/>
            <person name="Vandamme P."/>
        </authorList>
    </citation>
    <scope>NUCLEOTIDE SEQUENCE</scope>
    <source>
        <strain evidence="7">R71697</strain>
    </source>
</reference>
<dbReference type="SUPFAM" id="SSF102215">
    <property type="entry name" value="Creatininase"/>
    <property type="match status" value="1"/>
</dbReference>
<dbReference type="PANTHER" id="PTHR35005:SF1">
    <property type="entry name" value="2-AMINO-5-FORMYLAMINO-6-RIBOSYLAMINOPYRIMIDIN-4(3H)-ONE 5'-MONOPHOSPHATE DEFORMYLASE"/>
    <property type="match status" value="1"/>
</dbReference>
<evidence type="ECO:0000256" key="2">
    <source>
        <dbReference type="ARBA" id="ARBA00022723"/>
    </source>
</evidence>
<dbReference type="GO" id="GO:0016811">
    <property type="term" value="F:hydrolase activity, acting on carbon-nitrogen (but not peptide) bonds, in linear amides"/>
    <property type="evidence" value="ECO:0007669"/>
    <property type="project" value="TreeGrafter"/>
</dbReference>
<keyword evidence="4" id="KW-0862">Zinc</keyword>
<keyword evidence="3" id="KW-0378">Hydrolase</keyword>
<dbReference type="Proteomes" id="UP000661006">
    <property type="component" value="Unassembled WGS sequence"/>
</dbReference>
<dbReference type="Pfam" id="PF02633">
    <property type="entry name" value="Creatininase"/>
    <property type="match status" value="1"/>
</dbReference>
<comment type="caution">
    <text evidence="7">The sequence shown here is derived from an EMBL/GenBank/DDBJ whole genome shotgun (WGS) entry which is preliminary data.</text>
</comment>
<dbReference type="InterPro" id="IPR024087">
    <property type="entry name" value="Creatininase-like_sf"/>
</dbReference>
<dbReference type="RefSeq" id="WP_061931435.1">
    <property type="nucleotide sequence ID" value="NZ_JABCQN010000002.1"/>
</dbReference>
<evidence type="ECO:0000256" key="4">
    <source>
        <dbReference type="ARBA" id="ARBA00022833"/>
    </source>
</evidence>
<comment type="cofactor">
    <cofactor evidence="1">
        <name>Zn(2+)</name>
        <dbReference type="ChEBI" id="CHEBI:29105"/>
    </cofactor>
</comment>
<evidence type="ECO:0000313" key="7">
    <source>
        <dbReference type="EMBL" id="MBF0870135.1"/>
    </source>
</evidence>
<dbReference type="PANTHER" id="PTHR35005">
    <property type="entry name" value="3-DEHYDRO-SCYLLO-INOSOSE HYDROLASE"/>
    <property type="match status" value="1"/>
</dbReference>
<keyword evidence="2" id="KW-0479">Metal-binding</keyword>
<gene>
    <name evidence="7" type="ORF">HKD32_04575</name>
</gene>